<name>A0A2G5F1B4_AQUCA</name>
<dbReference type="InterPro" id="IPR026992">
    <property type="entry name" value="DIOX_N"/>
</dbReference>
<keyword evidence="8" id="KW-1185">Reference proteome</keyword>
<gene>
    <name evidence="7" type="ORF">AQUCO_00200031v1</name>
</gene>
<reference evidence="7 8" key="1">
    <citation type="submission" date="2017-09" db="EMBL/GenBank/DDBJ databases">
        <title>WGS assembly of Aquilegia coerulea Goldsmith.</title>
        <authorList>
            <person name="Hodges S."/>
            <person name="Kramer E."/>
            <person name="Nordborg M."/>
            <person name="Tomkins J."/>
            <person name="Borevitz J."/>
            <person name="Derieg N."/>
            <person name="Yan J."/>
            <person name="Mihaltcheva S."/>
            <person name="Hayes R.D."/>
            <person name="Rokhsar D."/>
        </authorList>
    </citation>
    <scope>NUCLEOTIDE SEQUENCE [LARGE SCALE GENOMIC DNA]</scope>
    <source>
        <strain evidence="8">cv. Goldsmith</strain>
    </source>
</reference>
<dbReference type="OrthoDB" id="288590at2759"/>
<dbReference type="InParanoid" id="A0A2G5F1B4"/>
<dbReference type="PANTHER" id="PTHR10209">
    <property type="entry name" value="OXIDOREDUCTASE, 2OG-FE II OXYGENASE FAMILY PROTEIN"/>
    <property type="match status" value="1"/>
</dbReference>
<dbReference type="InterPro" id="IPR044861">
    <property type="entry name" value="IPNS-like_FE2OG_OXY"/>
</dbReference>
<dbReference type="STRING" id="218851.A0A2G5F1B4"/>
<protein>
    <recommendedName>
        <fullName evidence="6">Fe2OG dioxygenase domain-containing protein</fullName>
    </recommendedName>
</protein>
<dbReference type="Proteomes" id="UP000230069">
    <property type="component" value="Unassembled WGS sequence"/>
</dbReference>
<keyword evidence="2 5" id="KW-0479">Metal-binding</keyword>
<dbReference type="FunCoup" id="A0A2G5F1B4">
    <property type="interactions" value="122"/>
</dbReference>
<evidence type="ECO:0000313" key="8">
    <source>
        <dbReference type="Proteomes" id="UP000230069"/>
    </source>
</evidence>
<dbReference type="GO" id="GO:0046872">
    <property type="term" value="F:metal ion binding"/>
    <property type="evidence" value="ECO:0007669"/>
    <property type="project" value="UniProtKB-KW"/>
</dbReference>
<evidence type="ECO:0000256" key="5">
    <source>
        <dbReference type="RuleBase" id="RU003682"/>
    </source>
</evidence>
<dbReference type="EMBL" id="KZ305019">
    <property type="protein sequence ID" value="PIA61760.1"/>
    <property type="molecule type" value="Genomic_DNA"/>
</dbReference>
<dbReference type="AlphaFoldDB" id="A0A2G5F1B4"/>
<feature type="domain" description="Fe2OG dioxygenase" evidence="6">
    <location>
        <begin position="164"/>
        <end position="269"/>
    </location>
</feature>
<evidence type="ECO:0000256" key="1">
    <source>
        <dbReference type="ARBA" id="ARBA00008056"/>
    </source>
</evidence>
<dbReference type="GO" id="GO:0051213">
    <property type="term" value="F:dioxygenase activity"/>
    <property type="evidence" value="ECO:0007669"/>
    <property type="project" value="UniProtKB-ARBA"/>
</dbReference>
<dbReference type="PANTHER" id="PTHR10209:SF590">
    <property type="entry name" value="2-OXOGLUTARATE (2OG) AND FE(II)-DEPENDENT OXYGENASE SUPERFAMILY PROTEIN"/>
    <property type="match status" value="1"/>
</dbReference>
<keyword evidence="3 5" id="KW-0560">Oxidoreductase</keyword>
<evidence type="ECO:0000256" key="4">
    <source>
        <dbReference type="ARBA" id="ARBA00023004"/>
    </source>
</evidence>
<organism evidence="7 8">
    <name type="scientific">Aquilegia coerulea</name>
    <name type="common">Rocky mountain columbine</name>
    <dbReference type="NCBI Taxonomy" id="218851"/>
    <lineage>
        <taxon>Eukaryota</taxon>
        <taxon>Viridiplantae</taxon>
        <taxon>Streptophyta</taxon>
        <taxon>Embryophyta</taxon>
        <taxon>Tracheophyta</taxon>
        <taxon>Spermatophyta</taxon>
        <taxon>Magnoliopsida</taxon>
        <taxon>Ranunculales</taxon>
        <taxon>Ranunculaceae</taxon>
        <taxon>Thalictroideae</taxon>
        <taxon>Aquilegia</taxon>
    </lineage>
</organism>
<dbReference type="FunFam" id="2.60.120.330:FF:000006">
    <property type="entry name" value="2-oxoglutarate-Fe(II) type oxidoreductase hxnY"/>
    <property type="match status" value="1"/>
</dbReference>
<dbReference type="PRINTS" id="PR00682">
    <property type="entry name" value="IPNSYNTHASE"/>
</dbReference>
<dbReference type="PROSITE" id="PS51471">
    <property type="entry name" value="FE2OG_OXY"/>
    <property type="match status" value="1"/>
</dbReference>
<dbReference type="Pfam" id="PF03171">
    <property type="entry name" value="2OG-FeII_Oxy"/>
    <property type="match status" value="1"/>
</dbReference>
<dbReference type="SUPFAM" id="SSF51197">
    <property type="entry name" value="Clavaminate synthase-like"/>
    <property type="match status" value="1"/>
</dbReference>
<dbReference type="Gene3D" id="2.60.120.330">
    <property type="entry name" value="B-lactam Antibiotic, Isopenicillin N Synthase, Chain"/>
    <property type="match status" value="1"/>
</dbReference>
<evidence type="ECO:0000259" key="6">
    <source>
        <dbReference type="PROSITE" id="PS51471"/>
    </source>
</evidence>
<proteinExistence type="inferred from homology"/>
<keyword evidence="4 5" id="KW-0408">Iron</keyword>
<evidence type="ECO:0000256" key="3">
    <source>
        <dbReference type="ARBA" id="ARBA00023002"/>
    </source>
</evidence>
<sequence>MAEKLNLPIIDLSSSDQASTAQTIREACVHYGFFYLVNHGVEDELINKVFDESKKFFSLPMHEKMKLTRKENRGYSPLFAEKLDTSAKFMGDLKETFNIGPIKDLPHSVLNQWPSEEFLPSWRPTMTSYYDKVISAGKKLLTLIALALNLDETFFEKIGASHNPHAFLRLLHYPGEPASLHEETYGASAHSDYGMITLLATDGVRGLQISREKDTKPPVWEDVYHVNGAFIVNIGDLMERWTNCLFRSTLHRVMSTEQERYSVAFFFEPNEDCIVKCLDSCCSEISPPRFPPVRSGDYLEERFRVTFLKA</sequence>
<dbReference type="Pfam" id="PF14226">
    <property type="entry name" value="DIOX_N"/>
    <property type="match status" value="1"/>
</dbReference>
<evidence type="ECO:0000256" key="2">
    <source>
        <dbReference type="ARBA" id="ARBA00022723"/>
    </source>
</evidence>
<comment type="similarity">
    <text evidence="1 5">Belongs to the iron/ascorbate-dependent oxidoreductase family.</text>
</comment>
<evidence type="ECO:0000313" key="7">
    <source>
        <dbReference type="EMBL" id="PIA61760.1"/>
    </source>
</evidence>
<accession>A0A2G5F1B4</accession>
<dbReference type="InterPro" id="IPR027443">
    <property type="entry name" value="IPNS-like_sf"/>
</dbReference>
<dbReference type="InterPro" id="IPR005123">
    <property type="entry name" value="Oxoglu/Fe-dep_dioxygenase_dom"/>
</dbReference>